<evidence type="ECO:0000313" key="2">
    <source>
        <dbReference type="Proteomes" id="UP001159428"/>
    </source>
</evidence>
<dbReference type="EMBL" id="CALNXJ010000004">
    <property type="protein sequence ID" value="CAH3037333.1"/>
    <property type="molecule type" value="Genomic_DNA"/>
</dbReference>
<dbReference type="AlphaFoldDB" id="A0AAU9VXL2"/>
<sequence>MVASTINGKIIGFLQINNSIGCISCRKKVVPNKDSEDLGQCKDCKLTQIILSCGTQWYMRILVQSSTNPSEQHRLTLYHQQIQELITHMKLDLNLNSVSKTDMTLAILKESKAMNITYNSHSNKVQTIS</sequence>
<reference evidence="1 2" key="1">
    <citation type="submission" date="2022-05" db="EMBL/GenBank/DDBJ databases">
        <authorList>
            <consortium name="Genoscope - CEA"/>
            <person name="William W."/>
        </authorList>
    </citation>
    <scope>NUCLEOTIDE SEQUENCE [LARGE SCALE GENOMIC DNA]</scope>
</reference>
<comment type="caution">
    <text evidence="1">The sequence shown here is derived from an EMBL/GenBank/DDBJ whole genome shotgun (WGS) entry which is preliminary data.</text>
</comment>
<keyword evidence="2" id="KW-1185">Reference proteome</keyword>
<protein>
    <submittedName>
        <fullName evidence="1">Uncharacterized protein</fullName>
    </submittedName>
</protein>
<dbReference type="Proteomes" id="UP001159428">
    <property type="component" value="Unassembled WGS sequence"/>
</dbReference>
<accession>A0AAU9VXL2</accession>
<gene>
    <name evidence="1" type="ORF">PMEA_00021607</name>
</gene>
<proteinExistence type="predicted"/>
<name>A0AAU9VXL2_9CNID</name>
<evidence type="ECO:0000313" key="1">
    <source>
        <dbReference type="EMBL" id="CAH3037333.1"/>
    </source>
</evidence>
<organism evidence="1 2">
    <name type="scientific">Pocillopora meandrina</name>
    <dbReference type="NCBI Taxonomy" id="46732"/>
    <lineage>
        <taxon>Eukaryota</taxon>
        <taxon>Metazoa</taxon>
        <taxon>Cnidaria</taxon>
        <taxon>Anthozoa</taxon>
        <taxon>Hexacorallia</taxon>
        <taxon>Scleractinia</taxon>
        <taxon>Astrocoeniina</taxon>
        <taxon>Pocilloporidae</taxon>
        <taxon>Pocillopora</taxon>
    </lineage>
</organism>